<feature type="region of interest" description="Disordered" evidence="1">
    <location>
        <begin position="21"/>
        <end position="420"/>
    </location>
</feature>
<feature type="compositionally biased region" description="Polar residues" evidence="1">
    <location>
        <begin position="352"/>
        <end position="372"/>
    </location>
</feature>
<feature type="compositionally biased region" description="Polar residues" evidence="1">
    <location>
        <begin position="128"/>
        <end position="145"/>
    </location>
</feature>
<feature type="compositionally biased region" description="Polar residues" evidence="1">
    <location>
        <begin position="176"/>
        <end position="188"/>
    </location>
</feature>
<comment type="caution">
    <text evidence="2">The sequence shown here is derived from an EMBL/GenBank/DDBJ whole genome shotgun (WGS) entry which is preliminary data.</text>
</comment>
<evidence type="ECO:0000256" key="1">
    <source>
        <dbReference type="SAM" id="MobiDB-lite"/>
    </source>
</evidence>
<reference evidence="2 3" key="1">
    <citation type="journal article" date="2021" name="Comput. Struct. Biotechnol. J.">
        <title>De novo genome assembly of the potent medicinal plant Rehmannia glutinosa using nanopore technology.</title>
        <authorList>
            <person name="Ma L."/>
            <person name="Dong C."/>
            <person name="Song C."/>
            <person name="Wang X."/>
            <person name="Zheng X."/>
            <person name="Niu Y."/>
            <person name="Chen S."/>
            <person name="Feng W."/>
        </authorList>
    </citation>
    <scope>NUCLEOTIDE SEQUENCE [LARGE SCALE GENOMIC DNA]</scope>
    <source>
        <strain evidence="2">DH-2019</strain>
    </source>
</reference>
<feature type="compositionally biased region" description="Low complexity" evidence="1">
    <location>
        <begin position="255"/>
        <end position="275"/>
    </location>
</feature>
<feature type="compositionally biased region" description="Polar residues" evidence="1">
    <location>
        <begin position="104"/>
        <end position="116"/>
    </location>
</feature>
<feature type="compositionally biased region" description="Polar residues" evidence="1">
    <location>
        <begin position="225"/>
        <end position="254"/>
    </location>
</feature>
<dbReference type="PANTHER" id="PTHR31949">
    <property type="entry name" value="GASTRIC MUCIN-LIKE PROTEIN"/>
    <property type="match status" value="1"/>
</dbReference>
<keyword evidence="3" id="KW-1185">Reference proteome</keyword>
<accession>A0ABR0U6N0</accession>
<gene>
    <name evidence="2" type="ORF">DH2020_048079</name>
</gene>
<dbReference type="Proteomes" id="UP001318860">
    <property type="component" value="Unassembled WGS sequence"/>
</dbReference>
<feature type="compositionally biased region" description="Low complexity" evidence="1">
    <location>
        <begin position="189"/>
        <end position="218"/>
    </location>
</feature>
<dbReference type="EMBL" id="JABTTQ020003345">
    <property type="protein sequence ID" value="KAK6118178.1"/>
    <property type="molecule type" value="Genomic_DNA"/>
</dbReference>
<sequence length="558" mass="59370">MNRTLRESVIGAGRNVPLNHRRGLSLNGVPNSKDSPDDSLDLFSKSRRSLSVASSDESDVPVKLGRLSLGSAKQGKSGLDDLLSSADGGKHDYDWLLTPPGTPLVSSSDGNESQTGLMAPRSGPLVRSISTTKASRLSVSQSENNHAAKPARSSSVTRPSASSSQYSTYSNKSTSILNTSSASVSSYIRPSTPTNRSSSITRPSTPSSRPTVSRSTTPAKPRPALSTSSMDKPRPSQNSRPSTPTSRPQISANLNSTAARTTSRPSTPTRRNPTPSLSPVSGPSTPGGRSLTNGRSVASLSRPSSPGPRVRTPPQPIVLADFPLETPPNLRTTLPDRPISAGRSRPGVALTSKGNVEPTPNTATSRRQSSPVVTRGRLAEPTGKGRTLVNGHLTDAMDSRRELSTRKPAKTSTDSTGFGRTISKKSLDMAIRHMDIRNGSNGFRPLTGSNLFPQSIRSTNQKIHPSVASANGSLSLSSNGATAENAYRFSESGSEEDKSQSSAKLTNTDIYESSRYDMILLKEDLKNTNWLHSLDDKSDQGSIFDNGFELLPEPFDPL</sequence>
<dbReference type="PANTHER" id="PTHR31949:SF2">
    <property type="entry name" value="OS05G0480600 PROTEIN"/>
    <property type="match status" value="1"/>
</dbReference>
<evidence type="ECO:0000313" key="3">
    <source>
        <dbReference type="Proteomes" id="UP001318860"/>
    </source>
</evidence>
<feature type="compositionally biased region" description="Basic and acidic residues" evidence="1">
    <location>
        <begin position="395"/>
        <end position="405"/>
    </location>
</feature>
<feature type="compositionally biased region" description="Polar residues" evidence="1">
    <location>
        <begin position="290"/>
        <end position="304"/>
    </location>
</feature>
<name>A0ABR0U6N0_REHGL</name>
<feature type="compositionally biased region" description="Low complexity" evidence="1">
    <location>
        <begin position="150"/>
        <end position="175"/>
    </location>
</feature>
<protein>
    <submittedName>
        <fullName evidence="2">Uncharacterized protein</fullName>
    </submittedName>
</protein>
<evidence type="ECO:0000313" key="2">
    <source>
        <dbReference type="EMBL" id="KAK6118178.1"/>
    </source>
</evidence>
<proteinExistence type="predicted"/>
<organism evidence="2 3">
    <name type="scientific">Rehmannia glutinosa</name>
    <name type="common">Chinese foxglove</name>
    <dbReference type="NCBI Taxonomy" id="99300"/>
    <lineage>
        <taxon>Eukaryota</taxon>
        <taxon>Viridiplantae</taxon>
        <taxon>Streptophyta</taxon>
        <taxon>Embryophyta</taxon>
        <taxon>Tracheophyta</taxon>
        <taxon>Spermatophyta</taxon>
        <taxon>Magnoliopsida</taxon>
        <taxon>eudicotyledons</taxon>
        <taxon>Gunneridae</taxon>
        <taxon>Pentapetalae</taxon>
        <taxon>asterids</taxon>
        <taxon>lamiids</taxon>
        <taxon>Lamiales</taxon>
        <taxon>Orobanchaceae</taxon>
        <taxon>Rehmannieae</taxon>
        <taxon>Rehmannia</taxon>
    </lineage>
</organism>